<accession>A0A346PGT6</accession>
<dbReference type="AlphaFoldDB" id="A0A346PGT6"/>
<reference evidence="4" key="2">
    <citation type="submission" date="2018-02" db="EMBL/GenBank/DDBJ databases">
        <title>Phenotypic and genomic properties of facultatively anaerobic sulfur-reducing natronoarchaea from hypersaline soda lakes.</title>
        <authorList>
            <person name="Sorokin D.Y."/>
            <person name="Kublanov I.V."/>
            <person name="Roman P."/>
            <person name="Sinninghe Damste J.S."/>
            <person name="Golyshin P.N."/>
            <person name="Rojo D."/>
            <person name="Ciordia S."/>
            <person name="Mena M.D.C."/>
            <person name="Ferrer M."/>
            <person name="Messina E."/>
            <person name="Smedile F."/>
            <person name="La Spada G."/>
            <person name="La Cono V."/>
            <person name="Yakimov M.M."/>
        </authorList>
    </citation>
    <scope>NUCLEOTIDE SEQUENCE [LARGE SCALE GENOMIC DNA]</scope>
    <source>
        <strain evidence="4">AArc-Mg</strain>
    </source>
</reference>
<reference evidence="2" key="3">
    <citation type="journal article" date="2019" name="Int. J. Syst. Evol. Microbiol.">
        <title>Natronolimnobius sulfurireducens sp. nov. and Halalkaliarchaeum desulfuricum gen. nov., sp. nov., the first sulfur-respiring alkaliphilic haloarchaea from hypersaline alkaline lakes.</title>
        <authorList>
            <person name="Sorokin D.Y."/>
            <person name="Yakimov M."/>
            <person name="Messina E."/>
            <person name="Merkel A.Y."/>
            <person name="Bale N.J."/>
            <person name="Sinninghe Damste J.S."/>
        </authorList>
    </citation>
    <scope>NUCLEOTIDE SEQUENCE</scope>
    <source>
        <strain evidence="3">AArc-Mg</strain>
        <strain evidence="2">AArc1</strain>
    </source>
</reference>
<proteinExistence type="predicted"/>
<reference evidence="5" key="1">
    <citation type="submission" date="2017-10" db="EMBL/GenBank/DDBJ databases">
        <title>Phenotypic and genomic properties of facultatively anaerobic sulfur-reducing natronoarchaea from hypersaline soda lakes.</title>
        <authorList>
            <person name="Sorokin D.Y."/>
            <person name="Kublanov I.V."/>
            <person name="Roman P."/>
            <person name="Sinninghe Damste J.S."/>
            <person name="Golyshin P.N."/>
            <person name="Rojo D."/>
            <person name="Ciordia S."/>
            <person name="Mena Md.C."/>
            <person name="Ferrer M."/>
            <person name="Messina E."/>
            <person name="Smedile F."/>
            <person name="La Spada G."/>
            <person name="La Cono V."/>
            <person name="Yakimov M.M."/>
        </authorList>
    </citation>
    <scope>NUCLEOTIDE SEQUENCE [LARGE SCALE GENOMIC DNA]</scope>
    <source>
        <strain evidence="5">AArc1</strain>
    </source>
</reference>
<feature type="compositionally biased region" description="Polar residues" evidence="1">
    <location>
        <begin position="49"/>
        <end position="61"/>
    </location>
</feature>
<protein>
    <submittedName>
        <fullName evidence="2">Uncharacterized protein</fullName>
    </submittedName>
</protein>
<gene>
    <name evidence="2" type="ORF">AArc1_2416</name>
    <name evidence="3" type="ORF">AArcMg_1202</name>
</gene>
<feature type="compositionally biased region" description="Basic and acidic residues" evidence="1">
    <location>
        <begin position="35"/>
        <end position="44"/>
    </location>
</feature>
<sequence>MRSCSEPGPKSRSSRTPPIQSGTSGPITLRPLSRPADRRWDAGTRVEPSVSNAESGRTMSSKLREQSPDRHLVIALLPSRTPGNPEDKGANARQRHLVRFRPELTQVGPERVSMESVMNTNRSDRPTTAASRPCYRRVRRQSIRRPCWPPRPAPRATVQRD</sequence>
<evidence type="ECO:0000256" key="1">
    <source>
        <dbReference type="SAM" id="MobiDB-lite"/>
    </source>
</evidence>
<dbReference type="Proteomes" id="UP000258613">
    <property type="component" value="Chromosome"/>
</dbReference>
<feature type="compositionally biased region" description="Basic and acidic residues" evidence="1">
    <location>
        <begin position="62"/>
        <end position="72"/>
    </location>
</feature>
<organism evidence="2 5">
    <name type="scientific">Natrarchaeobaculum sulfurireducens</name>
    <dbReference type="NCBI Taxonomy" id="2044521"/>
    <lineage>
        <taxon>Archaea</taxon>
        <taxon>Methanobacteriati</taxon>
        <taxon>Methanobacteriota</taxon>
        <taxon>Stenosarchaea group</taxon>
        <taxon>Halobacteria</taxon>
        <taxon>Halobacteriales</taxon>
        <taxon>Natrialbaceae</taxon>
        <taxon>Natrarchaeobaculum</taxon>
    </lineage>
</organism>
<evidence type="ECO:0000313" key="4">
    <source>
        <dbReference type="Proteomes" id="UP000258613"/>
    </source>
</evidence>
<evidence type="ECO:0000313" key="5">
    <source>
        <dbReference type="Proteomes" id="UP000258707"/>
    </source>
</evidence>
<dbReference type="EMBL" id="CP027033">
    <property type="protein sequence ID" value="AXR81218.1"/>
    <property type="molecule type" value="Genomic_DNA"/>
</dbReference>
<feature type="compositionally biased region" description="Polar residues" evidence="1">
    <location>
        <begin position="116"/>
        <end position="130"/>
    </location>
</feature>
<evidence type="ECO:0000313" key="3">
    <source>
        <dbReference type="EMBL" id="AXR81218.1"/>
    </source>
</evidence>
<dbReference type="KEGG" id="nan:AArc1_2416"/>
<dbReference type="Proteomes" id="UP000258707">
    <property type="component" value="Chromosome"/>
</dbReference>
<dbReference type="EMBL" id="CP024047">
    <property type="protein sequence ID" value="AXR78731.1"/>
    <property type="molecule type" value="Genomic_DNA"/>
</dbReference>
<dbReference type="KEGG" id="nag:AArcMg_1202"/>
<accession>A0A346PNX3</accession>
<feature type="compositionally biased region" description="Polar residues" evidence="1">
    <location>
        <begin position="14"/>
        <end position="26"/>
    </location>
</feature>
<feature type="region of interest" description="Disordered" evidence="1">
    <location>
        <begin position="1"/>
        <end position="134"/>
    </location>
</feature>
<name>A0A346PGT6_9EURY</name>
<evidence type="ECO:0000313" key="2">
    <source>
        <dbReference type="EMBL" id="AXR78731.1"/>
    </source>
</evidence>
<keyword evidence="4" id="KW-1185">Reference proteome</keyword>